<gene>
    <name evidence="9" type="primary">ftsQ</name>
    <name evidence="11" type="ORF">TVD_02200</name>
</gene>
<evidence type="ECO:0000256" key="5">
    <source>
        <dbReference type="ARBA" id="ARBA00022692"/>
    </source>
</evidence>
<comment type="subcellular location">
    <subcellularLocation>
        <location evidence="9">Cell inner membrane</location>
        <topology evidence="9">Single-pass type II membrane protein</topology>
    </subcellularLocation>
    <subcellularLocation>
        <location evidence="1">Membrane</location>
    </subcellularLocation>
    <text evidence="9">Localizes to the division septum.</text>
</comment>
<comment type="function">
    <text evidence="9">Essential cell division protein. May link together the upstream cell division proteins, which are predominantly cytoplasmic, with the downstream cell division proteins, which are predominantly periplasmic. May control correct divisome assembly.</text>
</comment>
<evidence type="ECO:0000256" key="6">
    <source>
        <dbReference type="ARBA" id="ARBA00022989"/>
    </source>
</evidence>
<keyword evidence="7 9" id="KW-0472">Membrane</keyword>
<protein>
    <recommendedName>
        <fullName evidence="9">Cell division protein FtsQ</fullName>
    </recommendedName>
</protein>
<keyword evidence="4 9" id="KW-0132">Cell division</keyword>
<dbReference type="GO" id="GO:0043093">
    <property type="term" value="P:FtsZ-dependent cytokinesis"/>
    <property type="evidence" value="ECO:0007669"/>
    <property type="project" value="UniProtKB-UniRule"/>
</dbReference>
<dbReference type="InterPro" id="IPR045335">
    <property type="entry name" value="FtsQ_C_sf"/>
</dbReference>
<dbReference type="RefSeq" id="WP_019571667.1">
    <property type="nucleotide sequence ID" value="NZ_CP011367.1"/>
</dbReference>
<dbReference type="InterPro" id="IPR034746">
    <property type="entry name" value="POTRA"/>
</dbReference>
<dbReference type="HAMAP" id="MF_00911">
    <property type="entry name" value="FtsQ_subfam"/>
    <property type="match status" value="1"/>
</dbReference>
<dbReference type="Gene3D" id="3.10.20.310">
    <property type="entry name" value="membrane protein fhac"/>
    <property type="match status" value="1"/>
</dbReference>
<proteinExistence type="inferred from homology"/>
<dbReference type="InterPro" id="IPR005548">
    <property type="entry name" value="Cell_div_FtsQ/DivIB_C"/>
</dbReference>
<dbReference type="PROSITE" id="PS51779">
    <property type="entry name" value="POTRA"/>
    <property type="match status" value="1"/>
</dbReference>
<dbReference type="Pfam" id="PF03799">
    <property type="entry name" value="FtsQ_DivIB_C"/>
    <property type="match status" value="1"/>
</dbReference>
<keyword evidence="2 9" id="KW-1003">Cell membrane</keyword>
<dbReference type="GO" id="GO:0005886">
    <property type="term" value="C:plasma membrane"/>
    <property type="evidence" value="ECO:0007669"/>
    <property type="project" value="UniProtKB-SubCell"/>
</dbReference>
<dbReference type="GO" id="GO:0090529">
    <property type="term" value="P:cell septum assembly"/>
    <property type="evidence" value="ECO:0007669"/>
    <property type="project" value="InterPro"/>
</dbReference>
<reference evidence="11 12" key="1">
    <citation type="submission" date="2015-04" db="EMBL/GenBank/DDBJ databases">
        <title>Complete Sequence for the Genome of the Thioalkalivibrio versutus D301.</title>
        <authorList>
            <person name="Mu T."/>
            <person name="Zhou J."/>
            <person name="Xu X."/>
        </authorList>
    </citation>
    <scope>NUCLEOTIDE SEQUENCE [LARGE SCALE GENOMIC DNA]</scope>
    <source>
        <strain evidence="11 12">D301</strain>
    </source>
</reference>
<keyword evidence="6 9" id="KW-1133">Transmembrane helix</keyword>
<evidence type="ECO:0000256" key="8">
    <source>
        <dbReference type="ARBA" id="ARBA00023306"/>
    </source>
</evidence>
<dbReference type="STRING" id="106634.TVD_02200"/>
<dbReference type="PANTHER" id="PTHR35851:SF1">
    <property type="entry name" value="CELL DIVISION PROTEIN FTSQ"/>
    <property type="match status" value="1"/>
</dbReference>
<comment type="similarity">
    <text evidence="9">Belongs to the FtsQ/DivIB family. FtsQ subfamily.</text>
</comment>
<evidence type="ECO:0000259" key="10">
    <source>
        <dbReference type="PROSITE" id="PS51779"/>
    </source>
</evidence>
<feature type="domain" description="POTRA" evidence="10">
    <location>
        <begin position="34"/>
        <end position="102"/>
    </location>
</feature>
<evidence type="ECO:0000313" key="12">
    <source>
        <dbReference type="Proteomes" id="UP000064201"/>
    </source>
</evidence>
<dbReference type="AlphaFoldDB" id="A0A0G3G419"/>
<keyword evidence="3 9" id="KW-0997">Cell inner membrane</keyword>
<dbReference type="GO" id="GO:0032153">
    <property type="term" value="C:cell division site"/>
    <property type="evidence" value="ECO:0007669"/>
    <property type="project" value="UniProtKB-UniRule"/>
</dbReference>
<dbReference type="InterPro" id="IPR013685">
    <property type="entry name" value="POTRA_FtsQ_type"/>
</dbReference>
<evidence type="ECO:0000256" key="7">
    <source>
        <dbReference type="ARBA" id="ARBA00023136"/>
    </source>
</evidence>
<dbReference type="PANTHER" id="PTHR35851">
    <property type="entry name" value="CELL DIVISION PROTEIN FTSQ"/>
    <property type="match status" value="1"/>
</dbReference>
<evidence type="ECO:0000256" key="4">
    <source>
        <dbReference type="ARBA" id="ARBA00022618"/>
    </source>
</evidence>
<dbReference type="EMBL" id="CP011367">
    <property type="protein sequence ID" value="AKJ94257.1"/>
    <property type="molecule type" value="Genomic_DNA"/>
</dbReference>
<keyword evidence="8 9" id="KW-0131">Cell cycle</keyword>
<dbReference type="Gene3D" id="3.40.50.11690">
    <property type="entry name" value="Cell division protein FtsQ/DivIB"/>
    <property type="match status" value="1"/>
</dbReference>
<name>A0A0G3G419_9GAMM</name>
<keyword evidence="5 9" id="KW-0812">Transmembrane</keyword>
<evidence type="ECO:0000256" key="2">
    <source>
        <dbReference type="ARBA" id="ARBA00022475"/>
    </source>
</evidence>
<evidence type="ECO:0000256" key="3">
    <source>
        <dbReference type="ARBA" id="ARBA00022519"/>
    </source>
</evidence>
<accession>A0A0G3G419</accession>
<dbReference type="OrthoDB" id="9790370at2"/>
<evidence type="ECO:0000256" key="9">
    <source>
        <dbReference type="HAMAP-Rule" id="MF_00911"/>
    </source>
</evidence>
<dbReference type="KEGG" id="tvr:TVD_02200"/>
<keyword evidence="12" id="KW-1185">Reference proteome</keyword>
<sequence>MAGPGLRLMSGMGLAAVLVLGALAWLQFDPDAWLPIEHVEVTGNPQHADVAAVHEMVRTHAPGFIGVELERLRVALEGQPWVDAVRLRRQWPDTLVVEIHEPVPVAQWGEDHLVDRHGRLFGPVALDDWEGLPALAGTDGRQVVLMHRYLEVSARLADAGLEVAGLEEGERHDWTIHLADGVRVLMGRDADLARLGQLVRAAPAIRDYREAPVERIDLRYPHGLAVAWADAADDGAGNAR</sequence>
<dbReference type="Proteomes" id="UP000064201">
    <property type="component" value="Chromosome"/>
</dbReference>
<dbReference type="InterPro" id="IPR026579">
    <property type="entry name" value="FtsQ"/>
</dbReference>
<evidence type="ECO:0000256" key="1">
    <source>
        <dbReference type="ARBA" id="ARBA00004370"/>
    </source>
</evidence>
<evidence type="ECO:0000313" key="11">
    <source>
        <dbReference type="EMBL" id="AKJ94257.1"/>
    </source>
</evidence>
<dbReference type="PATRIC" id="fig|106634.4.peg.447"/>
<organism evidence="11 12">
    <name type="scientific">Thioalkalivibrio versutus</name>
    <dbReference type="NCBI Taxonomy" id="106634"/>
    <lineage>
        <taxon>Bacteria</taxon>
        <taxon>Pseudomonadati</taxon>
        <taxon>Pseudomonadota</taxon>
        <taxon>Gammaproteobacteria</taxon>
        <taxon>Chromatiales</taxon>
        <taxon>Ectothiorhodospiraceae</taxon>
        <taxon>Thioalkalivibrio</taxon>
    </lineage>
</organism>
<comment type="subunit">
    <text evidence="9">Part of a complex composed of FtsB, FtsL and FtsQ.</text>
</comment>
<dbReference type="Pfam" id="PF08478">
    <property type="entry name" value="POTRA_1"/>
    <property type="match status" value="1"/>
</dbReference>